<protein>
    <recommendedName>
        <fullName evidence="3">Tyr recombinase domain-containing protein</fullName>
    </recommendedName>
</protein>
<feature type="region of interest" description="Disordered" evidence="2">
    <location>
        <begin position="1"/>
        <end position="42"/>
    </location>
</feature>
<accession>A0A2J6X9N4</accession>
<evidence type="ECO:0000256" key="2">
    <source>
        <dbReference type="SAM" id="MobiDB-lite"/>
    </source>
</evidence>
<organism evidence="4 5">
    <name type="scientific">Caldisericum exile</name>
    <dbReference type="NCBI Taxonomy" id="693075"/>
    <lineage>
        <taxon>Bacteria</taxon>
        <taxon>Pseudomonadati</taxon>
        <taxon>Caldisericota/Cryosericota group</taxon>
        <taxon>Caldisericota</taxon>
        <taxon>Caldisericia</taxon>
        <taxon>Caldisericales</taxon>
        <taxon>Caldisericaceae</taxon>
        <taxon>Caldisericum</taxon>
    </lineage>
</organism>
<dbReference type="Gene3D" id="1.10.443.10">
    <property type="entry name" value="Intergrase catalytic core"/>
    <property type="match status" value="1"/>
</dbReference>
<dbReference type="GO" id="GO:0003677">
    <property type="term" value="F:DNA binding"/>
    <property type="evidence" value="ECO:0007669"/>
    <property type="project" value="InterPro"/>
</dbReference>
<feature type="domain" description="Tyr recombinase" evidence="3">
    <location>
        <begin position="242"/>
        <end position="455"/>
    </location>
</feature>
<comment type="caution">
    <text evidence="4">The sequence shown here is derived from an EMBL/GenBank/DDBJ whole genome shotgun (WGS) entry which is preliminary data.</text>
</comment>
<evidence type="ECO:0000313" key="4">
    <source>
        <dbReference type="EMBL" id="PMP84164.1"/>
    </source>
</evidence>
<dbReference type="PROSITE" id="PS51898">
    <property type="entry name" value="TYR_RECOMBINASE"/>
    <property type="match status" value="1"/>
</dbReference>
<evidence type="ECO:0000256" key="1">
    <source>
        <dbReference type="ARBA" id="ARBA00023172"/>
    </source>
</evidence>
<sequence length="477" mass="56243">MSTPKLSIDPVAPPAAKGAASRVKRPSVPSPSRRPRLPTGISYHHTPAGLKYRIRIRSLKKLQALGTDKPIDEIFDTLKLANQRLLKLTYEKDNVKQEFYEKSIAQLNAITMEQLFKVHFEKYYSKQKSSKEHKSRMHVISRTMIPVENPRAFMFLNVSISMTDFNKNEIPFGQIPVTEYKTHLIAFIDKRREKVKNQTIINDLMFIHTALKNANNYFRDIPKIYHPLEDVDFKTLKEQVTYVNKRLSKQDRMNIEKILIEKSRKTHYHDMFIFLHETGLRISEALTILNKDIDWEKLTIPLASKKSETNERRHIGITPRIREVLEVRTKGLKLTDRIFPNSKDTYQTKLKNIKPYLDELGIKFHWHMLRHTFISNTIDEKPIGALMHQVDINNFQHFQKNYLNPKESEKLAMKVARSQQMTPDEIRRYVQHSDLQMTLGTYTHQQEPTKEEILMRKNEELQAMVLQMKKQLEERKD</sequence>
<reference evidence="4 5" key="1">
    <citation type="submission" date="2018-01" db="EMBL/GenBank/DDBJ databases">
        <title>Metagenomic assembled genomes from two thermal pools in the Uzon Caldera, Kamchatka, Russia.</title>
        <authorList>
            <person name="Wilkins L."/>
            <person name="Ettinger C."/>
        </authorList>
    </citation>
    <scope>NUCLEOTIDE SEQUENCE [LARGE SCALE GENOMIC DNA]</scope>
    <source>
        <strain evidence="4">ARK-10</strain>
    </source>
</reference>
<dbReference type="InterPro" id="IPR011010">
    <property type="entry name" value="DNA_brk_join_enz"/>
</dbReference>
<dbReference type="InterPro" id="IPR013762">
    <property type="entry name" value="Integrase-like_cat_sf"/>
</dbReference>
<evidence type="ECO:0000313" key="5">
    <source>
        <dbReference type="Proteomes" id="UP000236910"/>
    </source>
</evidence>
<dbReference type="Proteomes" id="UP000236910">
    <property type="component" value="Unassembled WGS sequence"/>
</dbReference>
<dbReference type="SUPFAM" id="SSF56349">
    <property type="entry name" value="DNA breaking-rejoining enzymes"/>
    <property type="match status" value="1"/>
</dbReference>
<dbReference type="CDD" id="cd00397">
    <property type="entry name" value="DNA_BRE_C"/>
    <property type="match status" value="1"/>
</dbReference>
<dbReference type="AlphaFoldDB" id="A0A2J6X9N4"/>
<dbReference type="GO" id="GO:0015074">
    <property type="term" value="P:DNA integration"/>
    <property type="evidence" value="ECO:0007669"/>
    <property type="project" value="InterPro"/>
</dbReference>
<dbReference type="InterPro" id="IPR002104">
    <property type="entry name" value="Integrase_catalytic"/>
</dbReference>
<dbReference type="GO" id="GO:0006310">
    <property type="term" value="P:DNA recombination"/>
    <property type="evidence" value="ECO:0007669"/>
    <property type="project" value="UniProtKB-KW"/>
</dbReference>
<name>A0A2J6X9N4_9BACT</name>
<proteinExistence type="predicted"/>
<evidence type="ECO:0000259" key="3">
    <source>
        <dbReference type="PROSITE" id="PS51898"/>
    </source>
</evidence>
<gene>
    <name evidence="4" type="ORF">C0175_00555</name>
</gene>
<keyword evidence="1" id="KW-0233">DNA recombination</keyword>
<dbReference type="EMBL" id="PNIX01000033">
    <property type="protein sequence ID" value="PMP84164.1"/>
    <property type="molecule type" value="Genomic_DNA"/>
</dbReference>
<dbReference type="Pfam" id="PF00589">
    <property type="entry name" value="Phage_integrase"/>
    <property type="match status" value="1"/>
</dbReference>